<dbReference type="Proteomes" id="UP001177021">
    <property type="component" value="Unassembled WGS sequence"/>
</dbReference>
<name>A0ACB0KG35_TRIPR</name>
<evidence type="ECO:0000313" key="2">
    <source>
        <dbReference type="Proteomes" id="UP001177021"/>
    </source>
</evidence>
<reference evidence="1" key="1">
    <citation type="submission" date="2023-10" db="EMBL/GenBank/DDBJ databases">
        <authorList>
            <person name="Rodriguez Cubillos JULIANA M."/>
            <person name="De Vega J."/>
        </authorList>
    </citation>
    <scope>NUCLEOTIDE SEQUENCE</scope>
</reference>
<organism evidence="1 2">
    <name type="scientific">Trifolium pratense</name>
    <name type="common">Red clover</name>
    <dbReference type="NCBI Taxonomy" id="57577"/>
    <lineage>
        <taxon>Eukaryota</taxon>
        <taxon>Viridiplantae</taxon>
        <taxon>Streptophyta</taxon>
        <taxon>Embryophyta</taxon>
        <taxon>Tracheophyta</taxon>
        <taxon>Spermatophyta</taxon>
        <taxon>Magnoliopsida</taxon>
        <taxon>eudicotyledons</taxon>
        <taxon>Gunneridae</taxon>
        <taxon>Pentapetalae</taxon>
        <taxon>rosids</taxon>
        <taxon>fabids</taxon>
        <taxon>Fabales</taxon>
        <taxon>Fabaceae</taxon>
        <taxon>Papilionoideae</taxon>
        <taxon>50 kb inversion clade</taxon>
        <taxon>NPAAA clade</taxon>
        <taxon>Hologalegina</taxon>
        <taxon>IRL clade</taxon>
        <taxon>Trifolieae</taxon>
        <taxon>Trifolium</taxon>
    </lineage>
</organism>
<gene>
    <name evidence="1" type="ORF">MILVUS5_LOCUS22455</name>
</gene>
<sequence>MDYSGYNPNQPQPQQQQSYYEYDPSQIQLQPYDQSYATAAAAYQSSYYAAYNQTYASYYPTDSTTSQLQQQQQPINYYQQSEPAPVHPPGVNPEPVQLNNIPIGSSSQYRGGGGRSFRRGGRGRGQFNRGRGRGVGSGRHFPSHSSGVAISDVPGASAGATYAVPGSSSVSAQVQTAPVQAPPHGVFCEICKIECNTSEVMQVHLKGKKHLKNIRLHEAKQRHGAINGSESSQIPTSQLNSTEQPMIAQESENPTKNMSSEIAADNNNVGETSDVQAEEPDGLSIENSGARGRGLKRKLRGGKGRKQARTADGSNPEQAVAITCELCNVKCDTQRVYQAHISGKKHMKRAYGPQAVGNQALARVGPQASSEVGSQALAGVVGLQTLYPPDINALANAINAQVQQGDNDPQVLLAQLLVNALSQAQGSTAAPVNGSLAAQTPTPIAGAGSGYDPQLVQTQVSEVTAHAGVGNLPEESKNEILSVPLESNAHEGSNVGTQNEGGSSETK</sequence>
<dbReference type="EMBL" id="CASHSV030000206">
    <property type="protein sequence ID" value="CAJ2655528.1"/>
    <property type="molecule type" value="Genomic_DNA"/>
</dbReference>
<protein>
    <submittedName>
        <fullName evidence="1">Uncharacterized protein</fullName>
    </submittedName>
</protein>
<comment type="caution">
    <text evidence="1">The sequence shown here is derived from an EMBL/GenBank/DDBJ whole genome shotgun (WGS) entry which is preliminary data.</text>
</comment>
<evidence type="ECO:0000313" key="1">
    <source>
        <dbReference type="EMBL" id="CAJ2655528.1"/>
    </source>
</evidence>
<accession>A0ACB0KG35</accession>
<keyword evidence="2" id="KW-1185">Reference proteome</keyword>
<proteinExistence type="predicted"/>